<comment type="similarity">
    <text evidence="2">Belongs to the peptidase S1 family.</text>
</comment>
<dbReference type="EMBL" id="CANTFL010001075">
    <property type="protein sequence ID" value="CAI5730997.1"/>
    <property type="molecule type" value="Genomic_DNA"/>
</dbReference>
<dbReference type="InterPro" id="IPR018114">
    <property type="entry name" value="TRYPSIN_HIS"/>
</dbReference>
<evidence type="ECO:0000256" key="10">
    <source>
        <dbReference type="SAM" id="SignalP"/>
    </source>
</evidence>
<evidence type="ECO:0000256" key="8">
    <source>
        <dbReference type="RuleBase" id="RU363034"/>
    </source>
</evidence>
<feature type="compositionally biased region" description="Acidic residues" evidence="9">
    <location>
        <begin position="450"/>
        <end position="466"/>
    </location>
</feature>
<evidence type="ECO:0000256" key="9">
    <source>
        <dbReference type="SAM" id="MobiDB-lite"/>
    </source>
</evidence>
<evidence type="ECO:0000259" key="11">
    <source>
        <dbReference type="PROSITE" id="PS50240"/>
    </source>
</evidence>
<dbReference type="FunFam" id="2.40.10.10:FF:000068">
    <property type="entry name" value="transmembrane protease serine 2"/>
    <property type="match status" value="1"/>
</dbReference>
<feature type="compositionally biased region" description="Basic and acidic residues" evidence="9">
    <location>
        <begin position="364"/>
        <end position="380"/>
    </location>
</feature>
<evidence type="ECO:0000256" key="4">
    <source>
        <dbReference type="ARBA" id="ARBA00022729"/>
    </source>
</evidence>
<protein>
    <recommendedName>
        <fullName evidence="11">Peptidase S1 domain-containing protein</fullName>
    </recommendedName>
</protein>
<keyword evidence="6" id="KW-1015">Disulfide bond</keyword>
<organism evidence="12 13">
    <name type="scientific">Hyaloperonospora brassicae</name>
    <name type="common">Brassica downy mildew</name>
    <name type="synonym">Peronospora brassicae</name>
    <dbReference type="NCBI Taxonomy" id="162125"/>
    <lineage>
        <taxon>Eukaryota</taxon>
        <taxon>Sar</taxon>
        <taxon>Stramenopiles</taxon>
        <taxon>Oomycota</taxon>
        <taxon>Peronosporomycetes</taxon>
        <taxon>Peronosporales</taxon>
        <taxon>Peronosporaceae</taxon>
        <taxon>Hyaloperonospora</taxon>
    </lineage>
</organism>
<dbReference type="SUPFAM" id="SSF50494">
    <property type="entry name" value="Trypsin-like serine proteases"/>
    <property type="match status" value="1"/>
</dbReference>
<keyword evidence="8" id="KW-0720">Serine protease</keyword>
<dbReference type="Gene3D" id="2.40.10.10">
    <property type="entry name" value="Trypsin-like serine proteases"/>
    <property type="match status" value="1"/>
</dbReference>
<dbReference type="PANTHER" id="PTHR24276">
    <property type="entry name" value="POLYSERASE-RELATED"/>
    <property type="match status" value="1"/>
</dbReference>
<feature type="compositionally biased region" description="Acidic residues" evidence="9">
    <location>
        <begin position="549"/>
        <end position="559"/>
    </location>
</feature>
<comment type="subcellular location">
    <subcellularLocation>
        <location evidence="1">Secreted</location>
    </subcellularLocation>
</comment>
<feature type="chain" id="PRO_5043762777" description="Peptidase S1 domain-containing protein" evidence="10">
    <location>
        <begin position="17"/>
        <end position="559"/>
    </location>
</feature>
<keyword evidence="7" id="KW-0325">Glycoprotein</keyword>
<keyword evidence="8" id="KW-0645">Protease</keyword>
<name>A0AAV0U241_HYABA</name>
<feature type="compositionally biased region" description="Basic and acidic residues" evidence="9">
    <location>
        <begin position="274"/>
        <end position="287"/>
    </location>
</feature>
<accession>A0AAV0U241</accession>
<keyword evidence="4 10" id="KW-0732">Signal</keyword>
<evidence type="ECO:0000256" key="1">
    <source>
        <dbReference type="ARBA" id="ARBA00004613"/>
    </source>
</evidence>
<feature type="compositionally biased region" description="Low complexity" evidence="9">
    <location>
        <begin position="289"/>
        <end position="301"/>
    </location>
</feature>
<evidence type="ECO:0000256" key="3">
    <source>
        <dbReference type="ARBA" id="ARBA00022525"/>
    </source>
</evidence>
<sequence>MKWPLVLAFAWTTAWGGTTGYDFSSQMSPSALPPDTADNPSTNEENHIYGGSDAKIQDYPFIASIRFKEKDRTHCGGSLIAPQYVLTAGHCVKKKGGTVVVHLGTARGTGSTDGQETIEVDQEFQHPLYVEKAHLYDVGLLKLKKPSKQPTVKMCAADGADNEVGTEATAFGWGKVENGSLAATLQQVNVAVISNAECNKMYNNRIVEGMMCAGKGGGKDSCNGDSGGPLVTNDKTLIGFVSWGGKCGVNAGVYTRLTSVMGFINDVLSGKQTDNSKDKNSSPRSLEEPTSPDSSTTSSGCRVRRGRRRLTESKEKVEKNIEAARVAEKAAEKREAAAEAALEEGLEESDEEEVQKARQAKAVAKRDERKAKEKIAASKEYEEELVEEEVEEELEKLVEDDEDEKDDKATKKSSVSSKKTASDESDDDEEVDAVSAKKLKKPLPKAKSEEQEEEEEEDEAEEEEEAVAPKTTKKAAKKLKSEEEEDEEDEEEEEEEAEALKSTKKAAKKDKWAEKEDEEGEEGEDEETVAPKKKAAKSETKEKTKSGEDSEDDDADFVE</sequence>
<gene>
    <name evidence="12" type="ORF">HBR001_LOCUS5040</name>
</gene>
<feature type="signal peptide" evidence="10">
    <location>
        <begin position="1"/>
        <end position="16"/>
    </location>
</feature>
<dbReference type="PROSITE" id="PS00134">
    <property type="entry name" value="TRYPSIN_HIS"/>
    <property type="match status" value="1"/>
</dbReference>
<evidence type="ECO:0000256" key="5">
    <source>
        <dbReference type="ARBA" id="ARBA00023026"/>
    </source>
</evidence>
<feature type="compositionally biased region" description="Acidic residues" evidence="9">
    <location>
        <begin position="381"/>
        <end position="405"/>
    </location>
</feature>
<dbReference type="PANTHER" id="PTHR24276:SF98">
    <property type="entry name" value="FI18310P1-RELATED"/>
    <property type="match status" value="1"/>
</dbReference>
<feature type="compositionally biased region" description="Acidic residues" evidence="9">
    <location>
        <begin position="482"/>
        <end position="497"/>
    </location>
</feature>
<dbReference type="SMART" id="SM00020">
    <property type="entry name" value="Tryp_SPc"/>
    <property type="match status" value="1"/>
</dbReference>
<evidence type="ECO:0000256" key="6">
    <source>
        <dbReference type="ARBA" id="ARBA00023157"/>
    </source>
</evidence>
<dbReference type="Proteomes" id="UP001162031">
    <property type="component" value="Unassembled WGS sequence"/>
</dbReference>
<feature type="compositionally biased region" description="Acidic residues" evidence="9">
    <location>
        <begin position="515"/>
        <end position="528"/>
    </location>
</feature>
<dbReference type="PRINTS" id="PR00722">
    <property type="entry name" value="CHYMOTRYPSIN"/>
</dbReference>
<dbReference type="InterPro" id="IPR050430">
    <property type="entry name" value="Peptidase_S1"/>
</dbReference>
<evidence type="ECO:0000313" key="12">
    <source>
        <dbReference type="EMBL" id="CAI5730997.1"/>
    </source>
</evidence>
<reference evidence="12" key="1">
    <citation type="submission" date="2022-12" db="EMBL/GenBank/DDBJ databases">
        <authorList>
            <person name="Webb A."/>
        </authorList>
    </citation>
    <scope>NUCLEOTIDE SEQUENCE</scope>
    <source>
        <strain evidence="12">Hp1</strain>
    </source>
</reference>
<evidence type="ECO:0000256" key="7">
    <source>
        <dbReference type="ARBA" id="ARBA00023180"/>
    </source>
</evidence>
<keyword evidence="5" id="KW-0843">Virulence</keyword>
<dbReference type="InterPro" id="IPR009003">
    <property type="entry name" value="Peptidase_S1_PA"/>
</dbReference>
<feature type="domain" description="Peptidase S1" evidence="11">
    <location>
        <begin position="48"/>
        <end position="269"/>
    </location>
</feature>
<dbReference type="InterPro" id="IPR001254">
    <property type="entry name" value="Trypsin_dom"/>
</dbReference>
<dbReference type="GO" id="GO:0006508">
    <property type="term" value="P:proteolysis"/>
    <property type="evidence" value="ECO:0007669"/>
    <property type="project" value="UniProtKB-KW"/>
</dbReference>
<dbReference type="GO" id="GO:0005576">
    <property type="term" value="C:extracellular region"/>
    <property type="evidence" value="ECO:0007669"/>
    <property type="project" value="UniProtKB-SubCell"/>
</dbReference>
<dbReference type="AlphaFoldDB" id="A0AAV0U241"/>
<proteinExistence type="inferred from homology"/>
<comment type="caution">
    <text evidence="12">The sequence shown here is derived from an EMBL/GenBank/DDBJ whole genome shotgun (WGS) entry which is preliminary data.</text>
</comment>
<dbReference type="GO" id="GO:0004252">
    <property type="term" value="F:serine-type endopeptidase activity"/>
    <property type="evidence" value="ECO:0007669"/>
    <property type="project" value="InterPro"/>
</dbReference>
<keyword evidence="13" id="KW-1185">Reference proteome</keyword>
<dbReference type="Pfam" id="PF00089">
    <property type="entry name" value="Trypsin"/>
    <property type="match status" value="1"/>
</dbReference>
<feature type="region of interest" description="Disordered" evidence="9">
    <location>
        <begin position="338"/>
        <end position="559"/>
    </location>
</feature>
<dbReference type="PROSITE" id="PS00135">
    <property type="entry name" value="TRYPSIN_SER"/>
    <property type="match status" value="1"/>
</dbReference>
<dbReference type="CDD" id="cd00190">
    <property type="entry name" value="Tryp_SPc"/>
    <property type="match status" value="1"/>
</dbReference>
<keyword evidence="8" id="KW-0378">Hydrolase</keyword>
<dbReference type="InterPro" id="IPR043504">
    <property type="entry name" value="Peptidase_S1_PA_chymotrypsin"/>
</dbReference>
<dbReference type="PROSITE" id="PS50240">
    <property type="entry name" value="TRYPSIN_DOM"/>
    <property type="match status" value="1"/>
</dbReference>
<keyword evidence="3" id="KW-0964">Secreted</keyword>
<evidence type="ECO:0000256" key="2">
    <source>
        <dbReference type="ARBA" id="ARBA00007664"/>
    </source>
</evidence>
<feature type="region of interest" description="Disordered" evidence="9">
    <location>
        <begin position="269"/>
        <end position="317"/>
    </location>
</feature>
<feature type="compositionally biased region" description="Basic and acidic residues" evidence="9">
    <location>
        <begin position="536"/>
        <end position="548"/>
    </location>
</feature>
<feature type="compositionally biased region" description="Acidic residues" evidence="9">
    <location>
        <begin position="341"/>
        <end position="353"/>
    </location>
</feature>
<dbReference type="InterPro" id="IPR001314">
    <property type="entry name" value="Peptidase_S1A"/>
</dbReference>
<evidence type="ECO:0000313" key="13">
    <source>
        <dbReference type="Proteomes" id="UP001162031"/>
    </source>
</evidence>
<dbReference type="InterPro" id="IPR033116">
    <property type="entry name" value="TRYPSIN_SER"/>
</dbReference>
<feature type="compositionally biased region" description="Acidic residues" evidence="9">
    <location>
        <begin position="423"/>
        <end position="432"/>
    </location>
</feature>
<dbReference type="FunFam" id="2.40.10.10:FF:000002">
    <property type="entry name" value="Transmembrane protease serine"/>
    <property type="match status" value="1"/>
</dbReference>